<feature type="compositionally biased region" description="Low complexity" evidence="1">
    <location>
        <begin position="170"/>
        <end position="185"/>
    </location>
</feature>
<dbReference type="Proteomes" id="UP000760494">
    <property type="component" value="Unassembled WGS sequence"/>
</dbReference>
<evidence type="ECO:0000313" key="3">
    <source>
        <dbReference type="EMBL" id="VTT74037.1"/>
    </source>
</evidence>
<organism evidence="3 4">
    <name type="scientific">Fusarium fujikuroi</name>
    <name type="common">Bakanae and foot rot disease fungus</name>
    <name type="synonym">Gibberella fujikuroi</name>
    <dbReference type="NCBI Taxonomy" id="5127"/>
    <lineage>
        <taxon>Eukaryota</taxon>
        <taxon>Fungi</taxon>
        <taxon>Dikarya</taxon>
        <taxon>Ascomycota</taxon>
        <taxon>Pezizomycotina</taxon>
        <taxon>Sordariomycetes</taxon>
        <taxon>Hypocreomycetidae</taxon>
        <taxon>Hypocreales</taxon>
        <taxon>Nectriaceae</taxon>
        <taxon>Fusarium</taxon>
        <taxon>Fusarium fujikuroi species complex</taxon>
    </lineage>
</organism>
<proteinExistence type="predicted"/>
<comment type="caution">
    <text evidence="3">The sequence shown here is derived from an EMBL/GenBank/DDBJ whole genome shotgun (WGS) entry which is preliminary data.</text>
</comment>
<feature type="region of interest" description="Disordered" evidence="1">
    <location>
        <begin position="165"/>
        <end position="185"/>
    </location>
</feature>
<sequence length="317" mass="34976">MPFSLPHNALQRRDDDDETEDGWCDVATIEDQFLWPREGKTWVRGQTQMVGWGAGRDVNGTWDEGSAKVKLELRWWTGTYGPGPDDLKPIVIFDNKTFDYPSSDWKLWNPNCTDTYMNYTWTIPMDLDVGDSKFTMTVYDVTNRSNIGMLQSSLFFISADNGTSTADSNTGTSTPESSQETTTSTGLATGAKAGIGAGIAVFALVLLLVGFFLYRRKKRQTPRTTPTDPDGFEKPELDAKSTGISEVDGTGISPHQAPDNAIYEAPGVLVHEAPTGKEQTVVEKMKAARQINEEPIEMPADSPMSSPKTSQDRLNRT</sequence>
<reference evidence="3" key="1">
    <citation type="submission" date="2019-05" db="EMBL/GenBank/DDBJ databases">
        <authorList>
            <person name="Piombo E."/>
        </authorList>
    </citation>
    <scope>NUCLEOTIDE SEQUENCE</scope>
    <source>
        <strain evidence="3">C2S</strain>
    </source>
</reference>
<name>A0A2H3SK24_FUSFU</name>
<feature type="region of interest" description="Disordered" evidence="1">
    <location>
        <begin position="272"/>
        <end position="317"/>
    </location>
</feature>
<evidence type="ECO:0000313" key="4">
    <source>
        <dbReference type="Proteomes" id="UP000760494"/>
    </source>
</evidence>
<feature type="transmembrane region" description="Helical" evidence="2">
    <location>
        <begin position="193"/>
        <end position="214"/>
    </location>
</feature>
<keyword evidence="2" id="KW-0812">Transmembrane</keyword>
<accession>A0A2H3SK24</accession>
<feature type="region of interest" description="Disordered" evidence="1">
    <location>
        <begin position="1"/>
        <end position="20"/>
    </location>
</feature>
<dbReference type="EMBL" id="CABFJX010000372">
    <property type="protein sequence ID" value="VTT74037.1"/>
    <property type="molecule type" value="Genomic_DNA"/>
</dbReference>
<evidence type="ECO:0000256" key="1">
    <source>
        <dbReference type="SAM" id="MobiDB-lite"/>
    </source>
</evidence>
<dbReference type="AlphaFoldDB" id="A0A2H3SK24"/>
<keyword evidence="2" id="KW-1133">Transmembrane helix</keyword>
<gene>
    <name evidence="3" type="ORF">C2S_9399</name>
</gene>
<keyword evidence="2" id="KW-0472">Membrane</keyword>
<evidence type="ECO:0000256" key="2">
    <source>
        <dbReference type="SAM" id="Phobius"/>
    </source>
</evidence>
<protein>
    <submittedName>
        <fullName evidence="3">Uncharacterized protein</fullName>
    </submittedName>
</protein>
<feature type="region of interest" description="Disordered" evidence="1">
    <location>
        <begin position="219"/>
        <end position="259"/>
    </location>
</feature>